<proteinExistence type="predicted"/>
<dbReference type="AlphaFoldDB" id="A0AAV0SAS9"/>
<comment type="caution">
    <text evidence="1">The sequence shown here is derived from an EMBL/GenBank/DDBJ whole genome shotgun (WGS) entry which is preliminary data.</text>
</comment>
<dbReference type="EMBL" id="CAMGYJ010000011">
    <property type="protein sequence ID" value="CAI0629131.1"/>
    <property type="molecule type" value="Genomic_DNA"/>
</dbReference>
<evidence type="ECO:0000313" key="2">
    <source>
        <dbReference type="Proteomes" id="UP001154282"/>
    </source>
</evidence>
<accession>A0AAV0SAS9</accession>
<reference evidence="1" key="1">
    <citation type="submission" date="2022-08" db="EMBL/GenBank/DDBJ databases">
        <authorList>
            <person name="Gutierrez-Valencia J."/>
        </authorList>
    </citation>
    <scope>NUCLEOTIDE SEQUENCE</scope>
</reference>
<protein>
    <submittedName>
        <fullName evidence="1">Uncharacterized protein</fullName>
    </submittedName>
</protein>
<organism evidence="1 2">
    <name type="scientific">Linum tenue</name>
    <dbReference type="NCBI Taxonomy" id="586396"/>
    <lineage>
        <taxon>Eukaryota</taxon>
        <taxon>Viridiplantae</taxon>
        <taxon>Streptophyta</taxon>
        <taxon>Embryophyta</taxon>
        <taxon>Tracheophyta</taxon>
        <taxon>Spermatophyta</taxon>
        <taxon>Magnoliopsida</taxon>
        <taxon>eudicotyledons</taxon>
        <taxon>Gunneridae</taxon>
        <taxon>Pentapetalae</taxon>
        <taxon>rosids</taxon>
        <taxon>fabids</taxon>
        <taxon>Malpighiales</taxon>
        <taxon>Linaceae</taxon>
        <taxon>Linum</taxon>
    </lineage>
</organism>
<gene>
    <name evidence="1" type="ORF">LITE_LOCUS51886</name>
</gene>
<dbReference type="Proteomes" id="UP001154282">
    <property type="component" value="Unassembled WGS sequence"/>
</dbReference>
<evidence type="ECO:0000313" key="1">
    <source>
        <dbReference type="EMBL" id="CAI0629131.1"/>
    </source>
</evidence>
<keyword evidence="2" id="KW-1185">Reference proteome</keyword>
<name>A0AAV0SAS9_9ROSI</name>
<sequence>MVSISSQSFSSSAVWLSGCSAPIDDKNSSARLLEQAAVWFSVLQSVHLTVTTSKHVYHVPTSLASFAEF</sequence>